<dbReference type="InterPro" id="IPR001841">
    <property type="entry name" value="Znf_RING"/>
</dbReference>
<evidence type="ECO:0000256" key="1">
    <source>
        <dbReference type="ARBA" id="ARBA00000900"/>
    </source>
</evidence>
<proteinExistence type="predicted"/>
<dbReference type="PANTHER" id="PTHR45977:SF4">
    <property type="entry name" value="RING-TYPE DOMAIN-CONTAINING PROTEIN"/>
    <property type="match status" value="1"/>
</dbReference>
<evidence type="ECO:0000256" key="3">
    <source>
        <dbReference type="ARBA" id="ARBA00012483"/>
    </source>
</evidence>
<evidence type="ECO:0000256" key="14">
    <source>
        <dbReference type="SAM" id="Phobius"/>
    </source>
</evidence>
<dbReference type="SMART" id="SM00184">
    <property type="entry name" value="RING"/>
    <property type="match status" value="1"/>
</dbReference>
<name>A0ABR0SYQ8_9HYPO</name>
<protein>
    <recommendedName>
        <fullName evidence="3">RING-type E3 ubiquitin transferase</fullName>
        <ecNumber evidence="3">2.3.2.27</ecNumber>
    </recommendedName>
</protein>
<dbReference type="EC" id="2.3.2.27" evidence="3"/>
<reference evidence="17 18" key="1">
    <citation type="submission" date="2024-01" db="EMBL/GenBank/DDBJ databases">
        <title>Complete genome of Cladobotryum mycophilum ATHUM6906.</title>
        <authorList>
            <person name="Christinaki A.C."/>
            <person name="Myridakis A.I."/>
            <person name="Kouvelis V.N."/>
        </authorList>
    </citation>
    <scope>NUCLEOTIDE SEQUENCE [LARGE SCALE GENOMIC DNA]</scope>
    <source>
        <strain evidence="17 18">ATHUM6906</strain>
    </source>
</reference>
<comment type="caution">
    <text evidence="17">The sequence shown here is derived from an EMBL/GenBank/DDBJ whole genome shotgun (WGS) entry which is preliminary data.</text>
</comment>
<keyword evidence="11 14" id="KW-0472">Membrane</keyword>
<comment type="subcellular location">
    <subcellularLocation>
        <location evidence="2">Membrane</location>
        <topology evidence="2">Multi-pass membrane protein</topology>
    </subcellularLocation>
</comment>
<feature type="signal peptide" evidence="15">
    <location>
        <begin position="1"/>
        <end position="18"/>
    </location>
</feature>
<dbReference type="PROSITE" id="PS50089">
    <property type="entry name" value="ZF_RING_2"/>
    <property type="match status" value="1"/>
</dbReference>
<evidence type="ECO:0000256" key="7">
    <source>
        <dbReference type="ARBA" id="ARBA00022771"/>
    </source>
</evidence>
<accession>A0ABR0SYQ8</accession>
<evidence type="ECO:0000256" key="9">
    <source>
        <dbReference type="ARBA" id="ARBA00022833"/>
    </source>
</evidence>
<evidence type="ECO:0000256" key="12">
    <source>
        <dbReference type="PROSITE-ProRule" id="PRU00175"/>
    </source>
</evidence>
<evidence type="ECO:0000256" key="2">
    <source>
        <dbReference type="ARBA" id="ARBA00004141"/>
    </source>
</evidence>
<keyword evidence="15" id="KW-0732">Signal</keyword>
<feature type="chain" id="PRO_5047363360" description="RING-type E3 ubiquitin transferase" evidence="15">
    <location>
        <begin position="19"/>
        <end position="475"/>
    </location>
</feature>
<evidence type="ECO:0000256" key="10">
    <source>
        <dbReference type="ARBA" id="ARBA00022989"/>
    </source>
</evidence>
<feature type="region of interest" description="Disordered" evidence="13">
    <location>
        <begin position="428"/>
        <end position="475"/>
    </location>
</feature>
<evidence type="ECO:0000256" key="11">
    <source>
        <dbReference type="ARBA" id="ARBA00023136"/>
    </source>
</evidence>
<evidence type="ECO:0000259" key="16">
    <source>
        <dbReference type="PROSITE" id="PS50089"/>
    </source>
</evidence>
<feature type="transmembrane region" description="Helical" evidence="14">
    <location>
        <begin position="209"/>
        <end position="230"/>
    </location>
</feature>
<evidence type="ECO:0000256" key="15">
    <source>
        <dbReference type="SAM" id="SignalP"/>
    </source>
</evidence>
<evidence type="ECO:0000256" key="6">
    <source>
        <dbReference type="ARBA" id="ARBA00022723"/>
    </source>
</evidence>
<dbReference type="SUPFAM" id="SSF57850">
    <property type="entry name" value="RING/U-box"/>
    <property type="match status" value="1"/>
</dbReference>
<feature type="region of interest" description="Disordered" evidence="13">
    <location>
        <begin position="271"/>
        <end position="337"/>
    </location>
</feature>
<keyword evidence="9" id="KW-0862">Zinc</keyword>
<dbReference type="CDD" id="cd16454">
    <property type="entry name" value="RING-H2_PA-TM-RING"/>
    <property type="match status" value="1"/>
</dbReference>
<keyword evidence="8" id="KW-0833">Ubl conjugation pathway</keyword>
<comment type="catalytic activity">
    <reaction evidence="1">
        <text>S-ubiquitinyl-[E2 ubiquitin-conjugating enzyme]-L-cysteine + [acceptor protein]-L-lysine = [E2 ubiquitin-conjugating enzyme]-L-cysteine + N(6)-ubiquitinyl-[acceptor protein]-L-lysine.</text>
        <dbReference type="EC" id="2.3.2.27"/>
    </reaction>
</comment>
<feature type="compositionally biased region" description="Acidic residues" evidence="13">
    <location>
        <begin position="433"/>
        <end position="444"/>
    </location>
</feature>
<keyword evidence="7 12" id="KW-0863">Zinc-finger</keyword>
<evidence type="ECO:0000313" key="17">
    <source>
        <dbReference type="EMBL" id="KAK5997007.1"/>
    </source>
</evidence>
<organism evidence="17 18">
    <name type="scientific">Cladobotryum mycophilum</name>
    <dbReference type="NCBI Taxonomy" id="491253"/>
    <lineage>
        <taxon>Eukaryota</taxon>
        <taxon>Fungi</taxon>
        <taxon>Dikarya</taxon>
        <taxon>Ascomycota</taxon>
        <taxon>Pezizomycotina</taxon>
        <taxon>Sordariomycetes</taxon>
        <taxon>Hypocreomycetidae</taxon>
        <taxon>Hypocreales</taxon>
        <taxon>Hypocreaceae</taxon>
        <taxon>Cladobotryum</taxon>
    </lineage>
</organism>
<evidence type="ECO:0000256" key="4">
    <source>
        <dbReference type="ARBA" id="ARBA00022679"/>
    </source>
</evidence>
<keyword evidence="6" id="KW-0479">Metal-binding</keyword>
<feature type="domain" description="RING-type" evidence="16">
    <location>
        <begin position="344"/>
        <end position="386"/>
    </location>
</feature>
<keyword evidence="18" id="KW-1185">Reference proteome</keyword>
<sequence length="475" mass="51653">MPSLWMALLGLLAAVAFADDEPGVTTWPADPPKRDSLQLQLTNSSGLPNPQIWNVIPMIDNEGLNQSDTINQTVHINGIMIAADVTNYMKLTKPNIVAYISCDHPKGDSFITANQMLNTLILNSVKAIVLYSEAKNSCGVGNTDSLDYRNILTMSDSGDAQYVLAYLNATEKGRVDNVSISGNASAPDTPDDPTGLPGSRTNSAVAMSILYSITGLITLLFLIIIATGAVRAHRYPERYGPRGAIAGRPRQSRAKGLARAVLDTIPIVKFNNQQPTKPDPELELDTATMDGRDATTQRTVSNLTEDRHPEATPAVGNHNEHSAPAADSHQTTDESNEGGVNLGCSICTEDFKVGEDMRVLPCNHQFHPNCIDPWLVNVSGTCPLCRMDLRDGDVSSASHGNRTSRIFDVHGLRQASAEEQMAALRQMRRSEAEPAEPEAPEVDGEERGQRAHLTARLKEKFRIRTRARSPDVRGD</sequence>
<dbReference type="PANTHER" id="PTHR45977">
    <property type="entry name" value="TARGET OF ERK KINASE MPK-1"/>
    <property type="match status" value="1"/>
</dbReference>
<evidence type="ECO:0000256" key="13">
    <source>
        <dbReference type="SAM" id="MobiDB-lite"/>
    </source>
</evidence>
<dbReference type="Gene3D" id="3.30.40.10">
    <property type="entry name" value="Zinc/RING finger domain, C3HC4 (zinc finger)"/>
    <property type="match status" value="1"/>
</dbReference>
<evidence type="ECO:0000256" key="8">
    <source>
        <dbReference type="ARBA" id="ARBA00022786"/>
    </source>
</evidence>
<dbReference type="Pfam" id="PF13639">
    <property type="entry name" value="zf-RING_2"/>
    <property type="match status" value="1"/>
</dbReference>
<dbReference type="EMBL" id="JAVFKD010000002">
    <property type="protein sequence ID" value="KAK5997007.1"/>
    <property type="molecule type" value="Genomic_DNA"/>
</dbReference>
<feature type="region of interest" description="Disordered" evidence="13">
    <location>
        <begin position="178"/>
        <end position="199"/>
    </location>
</feature>
<dbReference type="InterPro" id="IPR013083">
    <property type="entry name" value="Znf_RING/FYVE/PHD"/>
</dbReference>
<keyword evidence="5 14" id="KW-0812">Transmembrane</keyword>
<keyword evidence="10 14" id="KW-1133">Transmembrane helix</keyword>
<dbReference type="Proteomes" id="UP001338125">
    <property type="component" value="Unassembled WGS sequence"/>
</dbReference>
<evidence type="ECO:0000256" key="5">
    <source>
        <dbReference type="ARBA" id="ARBA00022692"/>
    </source>
</evidence>
<evidence type="ECO:0000313" key="18">
    <source>
        <dbReference type="Proteomes" id="UP001338125"/>
    </source>
</evidence>
<keyword evidence="4" id="KW-0808">Transferase</keyword>
<feature type="compositionally biased region" description="Basic and acidic residues" evidence="13">
    <location>
        <begin position="456"/>
        <end position="475"/>
    </location>
</feature>
<gene>
    <name evidence="17" type="ORF">PT974_02356</name>
</gene>